<organism evidence="1 2">
    <name type="scientific">Araneus ventricosus</name>
    <name type="common">Orbweaver spider</name>
    <name type="synonym">Epeira ventricosa</name>
    <dbReference type="NCBI Taxonomy" id="182803"/>
    <lineage>
        <taxon>Eukaryota</taxon>
        <taxon>Metazoa</taxon>
        <taxon>Ecdysozoa</taxon>
        <taxon>Arthropoda</taxon>
        <taxon>Chelicerata</taxon>
        <taxon>Arachnida</taxon>
        <taxon>Araneae</taxon>
        <taxon>Araneomorphae</taxon>
        <taxon>Entelegynae</taxon>
        <taxon>Araneoidea</taxon>
        <taxon>Araneidae</taxon>
        <taxon>Araneus</taxon>
    </lineage>
</organism>
<reference evidence="1 2" key="1">
    <citation type="journal article" date="2019" name="Sci. Rep.">
        <title>Orb-weaving spider Araneus ventricosus genome elucidates the spidroin gene catalogue.</title>
        <authorList>
            <person name="Kono N."/>
            <person name="Nakamura H."/>
            <person name="Ohtoshi R."/>
            <person name="Moran D.A.P."/>
            <person name="Shinohara A."/>
            <person name="Yoshida Y."/>
            <person name="Fujiwara M."/>
            <person name="Mori M."/>
            <person name="Tomita M."/>
            <person name="Arakawa K."/>
        </authorList>
    </citation>
    <scope>NUCLEOTIDE SEQUENCE [LARGE SCALE GENOMIC DNA]</scope>
</reference>
<proteinExistence type="predicted"/>
<comment type="caution">
    <text evidence="1">The sequence shown here is derived from an EMBL/GenBank/DDBJ whole genome shotgun (WGS) entry which is preliminary data.</text>
</comment>
<accession>A0A4Y2FUA0</accession>
<dbReference type="AlphaFoldDB" id="A0A4Y2FUA0"/>
<gene>
    <name evidence="1" type="ORF">AVEN_218161_1</name>
</gene>
<sequence length="125" mass="14144">MLGKDIWTPKLSQSLNVLSKVANRLRPAFIAVMGKLLDRRDCLAPCERIKSVLCLFVYWKRAPYYRPLWPSCKVGTGGSQVRNPIPLKIRRVWDQLHAKSYVVANRRPVGVAWKLGEGVPAEVSS</sequence>
<keyword evidence="2" id="KW-1185">Reference proteome</keyword>
<protein>
    <submittedName>
        <fullName evidence="1">Uncharacterized protein</fullName>
    </submittedName>
</protein>
<evidence type="ECO:0000313" key="2">
    <source>
        <dbReference type="Proteomes" id="UP000499080"/>
    </source>
</evidence>
<dbReference type="Proteomes" id="UP000499080">
    <property type="component" value="Unassembled WGS sequence"/>
</dbReference>
<dbReference type="EMBL" id="BGPR01001052">
    <property type="protein sequence ID" value="GBM44015.1"/>
    <property type="molecule type" value="Genomic_DNA"/>
</dbReference>
<evidence type="ECO:0000313" key="1">
    <source>
        <dbReference type="EMBL" id="GBM44015.1"/>
    </source>
</evidence>
<name>A0A4Y2FUA0_ARAVE</name>